<organism evidence="1">
    <name type="scientific">viral metagenome</name>
    <dbReference type="NCBI Taxonomy" id="1070528"/>
    <lineage>
        <taxon>unclassified sequences</taxon>
        <taxon>metagenomes</taxon>
        <taxon>organismal metagenomes</taxon>
    </lineage>
</organism>
<accession>A0A6C0LMA9</accession>
<proteinExistence type="predicted"/>
<name>A0A6C0LMA9_9ZZZZ</name>
<dbReference type="AlphaFoldDB" id="A0A6C0LMA9"/>
<sequence length="68" mass="8016">MKGIVIIIILVVVLTFVIKKNKQKNKDKNIELNNVTDESQISEFGNKYSKEIYQELEDHSTIPRYNYQ</sequence>
<protein>
    <submittedName>
        <fullName evidence="1">Uncharacterized protein</fullName>
    </submittedName>
</protein>
<reference evidence="1" key="1">
    <citation type="journal article" date="2020" name="Nature">
        <title>Giant virus diversity and host interactions through global metagenomics.</title>
        <authorList>
            <person name="Schulz F."/>
            <person name="Roux S."/>
            <person name="Paez-Espino D."/>
            <person name="Jungbluth S."/>
            <person name="Walsh D.A."/>
            <person name="Denef V.J."/>
            <person name="McMahon K.D."/>
            <person name="Konstantinidis K.T."/>
            <person name="Eloe-Fadrosh E.A."/>
            <person name="Kyrpides N.C."/>
            <person name="Woyke T."/>
        </authorList>
    </citation>
    <scope>NUCLEOTIDE SEQUENCE</scope>
    <source>
        <strain evidence="1">GVMAG-M-3300027833-19</strain>
    </source>
</reference>
<evidence type="ECO:0000313" key="1">
    <source>
        <dbReference type="EMBL" id="QHU30694.1"/>
    </source>
</evidence>
<dbReference type="EMBL" id="MN740512">
    <property type="protein sequence ID" value="QHU30694.1"/>
    <property type="molecule type" value="Genomic_DNA"/>
</dbReference>